<keyword evidence="1" id="KW-0812">Transmembrane</keyword>
<evidence type="ECO:0000256" key="1">
    <source>
        <dbReference type="SAM" id="Phobius"/>
    </source>
</evidence>
<keyword evidence="1" id="KW-0472">Membrane</keyword>
<name>A0A1F4USF2_UNCKA</name>
<accession>A0A1F4USF2</accession>
<reference evidence="2 3" key="1">
    <citation type="journal article" date="2016" name="Nat. Commun.">
        <title>Thousands of microbial genomes shed light on interconnected biogeochemical processes in an aquifer system.</title>
        <authorList>
            <person name="Anantharaman K."/>
            <person name="Brown C.T."/>
            <person name="Hug L.A."/>
            <person name="Sharon I."/>
            <person name="Castelle C.J."/>
            <person name="Probst A.J."/>
            <person name="Thomas B.C."/>
            <person name="Singh A."/>
            <person name="Wilkins M.J."/>
            <person name="Karaoz U."/>
            <person name="Brodie E.L."/>
            <person name="Williams K.H."/>
            <person name="Hubbard S.S."/>
            <person name="Banfield J.F."/>
        </authorList>
    </citation>
    <scope>NUCLEOTIDE SEQUENCE [LARGE SCALE GENOMIC DNA]</scope>
</reference>
<feature type="transmembrane region" description="Helical" evidence="1">
    <location>
        <begin position="123"/>
        <end position="141"/>
    </location>
</feature>
<comment type="caution">
    <text evidence="2">The sequence shown here is derived from an EMBL/GenBank/DDBJ whole genome shotgun (WGS) entry which is preliminary data.</text>
</comment>
<sequence>MEVISEYLKTSRLYKTINFSLVVIGFLLFRPIATIMDVLSIIFLFLIFGVLIYGGLYSLNYIFDQRDKIIKKQISNVFCIAVANILLGLLLIFIFYKQIVALIVLLCIINILYTILIRPYSLILAMILIATTGPIKVLIGTTLANGVIVNIAPLLISHYLSSVAFHALKNYYKNILSFVDMIKIVGMIIVLLIILTLISILIFKVYYSIIFVLFTVLNTSLTLKNNKYRSLSKYIMHIRTR</sequence>
<feature type="transmembrane region" description="Helical" evidence="1">
    <location>
        <begin position="175"/>
        <end position="199"/>
    </location>
</feature>
<protein>
    <submittedName>
        <fullName evidence="2">Uncharacterized protein</fullName>
    </submittedName>
</protein>
<gene>
    <name evidence="2" type="ORF">A3A69_02125</name>
</gene>
<dbReference type="Proteomes" id="UP000177458">
    <property type="component" value="Unassembled WGS sequence"/>
</dbReference>
<proteinExistence type="predicted"/>
<dbReference type="AlphaFoldDB" id="A0A1F4USF2"/>
<feature type="transmembrane region" description="Helical" evidence="1">
    <location>
        <begin position="205"/>
        <end position="223"/>
    </location>
</feature>
<feature type="transmembrane region" description="Helical" evidence="1">
    <location>
        <begin position="38"/>
        <end position="62"/>
    </location>
</feature>
<feature type="transmembrane region" description="Helical" evidence="1">
    <location>
        <begin position="147"/>
        <end position="168"/>
    </location>
</feature>
<evidence type="ECO:0000313" key="3">
    <source>
        <dbReference type="Proteomes" id="UP000177458"/>
    </source>
</evidence>
<evidence type="ECO:0000313" key="2">
    <source>
        <dbReference type="EMBL" id="OGC47849.1"/>
    </source>
</evidence>
<feature type="transmembrane region" description="Helical" evidence="1">
    <location>
        <begin position="99"/>
        <end position="116"/>
    </location>
</feature>
<feature type="transmembrane region" description="Helical" evidence="1">
    <location>
        <begin position="12"/>
        <end position="32"/>
    </location>
</feature>
<organism evidence="2 3">
    <name type="scientific">candidate division WWE3 bacterium RIFCSPLOWO2_01_FULL_37_15</name>
    <dbReference type="NCBI Taxonomy" id="1802622"/>
    <lineage>
        <taxon>Bacteria</taxon>
        <taxon>Katanobacteria</taxon>
    </lineage>
</organism>
<dbReference type="EMBL" id="MEVF01000056">
    <property type="protein sequence ID" value="OGC47849.1"/>
    <property type="molecule type" value="Genomic_DNA"/>
</dbReference>
<keyword evidence="1" id="KW-1133">Transmembrane helix</keyword>
<feature type="transmembrane region" description="Helical" evidence="1">
    <location>
        <begin position="74"/>
        <end position="93"/>
    </location>
</feature>